<dbReference type="AlphaFoldDB" id="A0AAC9CT06"/>
<feature type="compositionally biased region" description="Low complexity" evidence="1">
    <location>
        <begin position="49"/>
        <end position="60"/>
    </location>
</feature>
<feature type="region of interest" description="Disordered" evidence="1">
    <location>
        <begin position="1"/>
        <end position="70"/>
    </location>
</feature>
<dbReference type="EMBL" id="CP012393">
    <property type="protein sequence ID" value="ANW90781.1"/>
    <property type="molecule type" value="Genomic_DNA"/>
</dbReference>
<sequence>MGCKVGVGWASAHQLHQSHQPHQSANLTGTGKPMPSESGRIGGGGGLKPTLQPTNPTNPLFRVIPTKVGI</sequence>
<reference evidence="2 4" key="1">
    <citation type="submission" date="2015-07" db="EMBL/GenBank/DDBJ databases">
        <title>Comparative genome sequencing reveals within-host evolution of Neisseria meningitidis during.</title>
        <authorList>
            <person name="Klughammer J."/>
            <person name="Dittrich M."/>
            <person name="Mueller T."/>
            <person name="Blom J."/>
            <person name="Goesmann A."/>
            <person name="Vogel U."/>
            <person name="Frosch M."/>
            <person name="Bock C."/>
            <person name="Schoen C."/>
        </authorList>
    </citation>
    <scope>NUCLEOTIDE SEQUENCE [LARGE SCALE GENOMIC DNA]</scope>
    <source>
        <strain evidence="2 4">DE8555</strain>
    </source>
</reference>
<evidence type="ECO:0000313" key="4">
    <source>
        <dbReference type="Proteomes" id="UP000092966"/>
    </source>
</evidence>
<gene>
    <name evidence="3" type="ORF">CNQ34_05260</name>
    <name evidence="2" type="ORF">DE8555_0210</name>
</gene>
<reference evidence="3" key="3">
    <citation type="submission" date="2017-09" db="EMBL/GenBank/DDBJ databases">
        <authorList>
            <person name="Kretz C."/>
            <person name="Retchless A."/>
            <person name="Wang X."/>
        </authorList>
    </citation>
    <scope>NUCLEOTIDE SEQUENCE</scope>
    <source>
        <strain evidence="3">M26503</strain>
    </source>
</reference>
<dbReference type="Proteomes" id="UP000217930">
    <property type="component" value="Unassembled WGS sequence"/>
</dbReference>
<dbReference type="EMBL" id="NTLY01000002">
    <property type="protein sequence ID" value="PBJ87364.1"/>
    <property type="molecule type" value="Genomic_DNA"/>
</dbReference>
<organism evidence="2 4">
    <name type="scientific">Neisseria meningitidis</name>
    <dbReference type="NCBI Taxonomy" id="487"/>
    <lineage>
        <taxon>Bacteria</taxon>
        <taxon>Pseudomonadati</taxon>
        <taxon>Pseudomonadota</taxon>
        <taxon>Betaproteobacteria</taxon>
        <taxon>Neisseriales</taxon>
        <taxon>Neisseriaceae</taxon>
        <taxon>Neisseria</taxon>
    </lineage>
</organism>
<feature type="compositionally biased region" description="Low complexity" evidence="1">
    <location>
        <begin position="10"/>
        <end position="25"/>
    </location>
</feature>
<name>A0AAC9CT06_NEIME</name>
<dbReference type="Proteomes" id="UP000092966">
    <property type="component" value="Chromosome"/>
</dbReference>
<reference evidence="3 5" key="2">
    <citation type="journal article" date="2017" name="Clin. Infect. Dis.">
        <title>Increased Risk for Meningococcal Disease among Men who have Sex with Men in the United States, 2012-2015.</title>
        <authorList>
            <person name="Folaranmi T.A."/>
            <person name="Kretz C.B."/>
            <person name="Kamiya H."/>
            <person name="MacNeil J.R."/>
            <person name="Whaley M.J."/>
            <person name="Blain A."/>
            <person name="Antwi M."/>
            <person name="Dorsinville M."/>
            <person name="Pacilli M."/>
            <person name="Smith S."/>
            <person name="Civen R."/>
            <person name="Ngo V."/>
            <person name="Winter K."/>
            <person name="Harriman K."/>
            <person name="Wang X."/>
            <person name="Bowen V.B."/>
            <person name="Patel M."/>
            <person name="Martin S."/>
            <person name="Misegades L."/>
            <person name="Meyer S.A."/>
        </authorList>
    </citation>
    <scope>NUCLEOTIDE SEQUENCE [LARGE SCALE GENOMIC DNA]</scope>
    <source>
        <strain evidence="3 5">M26503</strain>
    </source>
</reference>
<evidence type="ECO:0000313" key="5">
    <source>
        <dbReference type="Proteomes" id="UP000217930"/>
    </source>
</evidence>
<proteinExistence type="predicted"/>
<evidence type="ECO:0000313" key="2">
    <source>
        <dbReference type="EMBL" id="ANW90781.1"/>
    </source>
</evidence>
<dbReference type="RefSeq" id="WP_002239456.1">
    <property type="nucleotide sequence ID" value="NZ_CP009418.1"/>
</dbReference>
<evidence type="ECO:0000256" key="1">
    <source>
        <dbReference type="SAM" id="MobiDB-lite"/>
    </source>
</evidence>
<accession>A0AAC9CT06</accession>
<evidence type="ECO:0000313" key="3">
    <source>
        <dbReference type="EMBL" id="PBJ87364.1"/>
    </source>
</evidence>
<protein>
    <submittedName>
        <fullName evidence="3">ABC transporter permease</fullName>
    </submittedName>
</protein>